<accession>A0A4R6B4H9</accession>
<proteinExistence type="predicted"/>
<keyword evidence="3" id="KW-1185">Reference proteome</keyword>
<dbReference type="Pfam" id="PF07370">
    <property type="entry name" value="DUF1489"/>
    <property type="match status" value="1"/>
</dbReference>
<reference evidence="2 3" key="1">
    <citation type="submission" date="2019-03" db="EMBL/GenBank/DDBJ databases">
        <title>Rhodobacteraceae bacterium SM1902, a new member of the family Rhodobacteraceae isolated from Yantai.</title>
        <authorList>
            <person name="Sun Y."/>
        </authorList>
    </citation>
    <scope>NUCLEOTIDE SEQUENCE [LARGE SCALE GENOMIC DNA]</scope>
    <source>
        <strain evidence="2 3">SM1902</strain>
    </source>
</reference>
<sequence length="143" mass="15820">MSDHINLVKLCVGAEKVEDLLAWQAQRAAQNGLGVPRHVTRMWPKRDAELLNGGSLYWVFKGVILARQTILRLDAVMGEDGIKRCGIVLDPEAVRTAPSPRKPFQGWRYLRPEDAPPDLRAGRSSEDTLPPSLETALAEIGVL</sequence>
<dbReference type="EMBL" id="SMZO01000001">
    <property type="protein sequence ID" value="TDL91402.1"/>
    <property type="molecule type" value="Genomic_DNA"/>
</dbReference>
<dbReference type="InterPro" id="IPR008320">
    <property type="entry name" value="UCP032025"/>
</dbReference>
<dbReference type="AlphaFoldDB" id="A0A4R6B4H9"/>
<dbReference type="PIRSF" id="PIRSF032025">
    <property type="entry name" value="UCP032025"/>
    <property type="match status" value="1"/>
</dbReference>
<feature type="region of interest" description="Disordered" evidence="1">
    <location>
        <begin position="99"/>
        <end position="130"/>
    </location>
</feature>
<comment type="caution">
    <text evidence="2">The sequence shown here is derived from an EMBL/GenBank/DDBJ whole genome shotgun (WGS) entry which is preliminary data.</text>
</comment>
<name>A0A4R6B4H9_9RHOB</name>
<protein>
    <submittedName>
        <fullName evidence="2">DUF1489 family protein</fullName>
    </submittedName>
</protein>
<organism evidence="2 3">
    <name type="scientific">Meridianimarinicoccus aquatilis</name>
    <dbReference type="NCBI Taxonomy" id="2552766"/>
    <lineage>
        <taxon>Bacteria</taxon>
        <taxon>Pseudomonadati</taxon>
        <taxon>Pseudomonadota</taxon>
        <taxon>Alphaproteobacteria</taxon>
        <taxon>Rhodobacterales</taxon>
        <taxon>Paracoccaceae</taxon>
        <taxon>Meridianimarinicoccus</taxon>
    </lineage>
</organism>
<dbReference type="Proteomes" id="UP000294562">
    <property type="component" value="Unassembled WGS sequence"/>
</dbReference>
<dbReference type="OrthoDB" id="9798292at2"/>
<gene>
    <name evidence="2" type="ORF">E2L05_00365</name>
</gene>
<evidence type="ECO:0000313" key="2">
    <source>
        <dbReference type="EMBL" id="TDL91402.1"/>
    </source>
</evidence>
<evidence type="ECO:0000313" key="3">
    <source>
        <dbReference type="Proteomes" id="UP000294562"/>
    </source>
</evidence>
<evidence type="ECO:0000256" key="1">
    <source>
        <dbReference type="SAM" id="MobiDB-lite"/>
    </source>
</evidence>
<dbReference type="RefSeq" id="WP_133340906.1">
    <property type="nucleotide sequence ID" value="NZ_SMZO01000001.1"/>
</dbReference>